<sequence>MSLGFGKIDTGGDSMEHVEDNFRHGQGWTCGELEAFGEQERLTGVALTERQQFGSRETRGWATAASYIEGTTENSCSLLKYWKTPSNRLKQGHCFMLSVTNSGLFSLIF</sequence>
<dbReference type="Proteomes" id="UP001239111">
    <property type="component" value="Chromosome 3"/>
</dbReference>
<organism evidence="1 2">
    <name type="scientific">Eretmocerus hayati</name>
    <dbReference type="NCBI Taxonomy" id="131215"/>
    <lineage>
        <taxon>Eukaryota</taxon>
        <taxon>Metazoa</taxon>
        <taxon>Ecdysozoa</taxon>
        <taxon>Arthropoda</taxon>
        <taxon>Hexapoda</taxon>
        <taxon>Insecta</taxon>
        <taxon>Pterygota</taxon>
        <taxon>Neoptera</taxon>
        <taxon>Endopterygota</taxon>
        <taxon>Hymenoptera</taxon>
        <taxon>Apocrita</taxon>
        <taxon>Proctotrupomorpha</taxon>
        <taxon>Chalcidoidea</taxon>
        <taxon>Aphelinidae</taxon>
        <taxon>Aphelininae</taxon>
        <taxon>Eretmocerus</taxon>
    </lineage>
</organism>
<evidence type="ECO:0000313" key="2">
    <source>
        <dbReference type="Proteomes" id="UP001239111"/>
    </source>
</evidence>
<protein>
    <submittedName>
        <fullName evidence="1">Uncharacterized protein</fullName>
    </submittedName>
</protein>
<gene>
    <name evidence="1" type="ORF">QAD02_001724</name>
</gene>
<accession>A0ACC2NGY0</accession>
<reference evidence="1" key="1">
    <citation type="submission" date="2023-04" db="EMBL/GenBank/DDBJ databases">
        <title>A chromosome-level genome assembly of the parasitoid wasp Eretmocerus hayati.</title>
        <authorList>
            <person name="Zhong Y."/>
            <person name="Liu S."/>
            <person name="Liu Y."/>
        </authorList>
    </citation>
    <scope>NUCLEOTIDE SEQUENCE</scope>
    <source>
        <strain evidence="1">ZJU_SS_LIU_2023</strain>
    </source>
</reference>
<keyword evidence="2" id="KW-1185">Reference proteome</keyword>
<comment type="caution">
    <text evidence="1">The sequence shown here is derived from an EMBL/GenBank/DDBJ whole genome shotgun (WGS) entry which is preliminary data.</text>
</comment>
<dbReference type="EMBL" id="CM056743">
    <property type="protein sequence ID" value="KAJ8670465.1"/>
    <property type="molecule type" value="Genomic_DNA"/>
</dbReference>
<evidence type="ECO:0000313" key="1">
    <source>
        <dbReference type="EMBL" id="KAJ8670465.1"/>
    </source>
</evidence>
<proteinExistence type="predicted"/>
<name>A0ACC2NGY0_9HYME</name>